<dbReference type="KEGG" id="tes:BW730_12300"/>
<evidence type="ECO:0000256" key="1">
    <source>
        <dbReference type="SAM" id="Phobius"/>
    </source>
</evidence>
<keyword evidence="1" id="KW-1133">Transmembrane helix</keyword>
<protein>
    <submittedName>
        <fullName evidence="2">Uncharacterized protein</fullName>
    </submittedName>
</protein>
<sequence>MSSDESTTDDPSQEPPKRLLRWWILAGVAAAVAVALAVSAPTLLRNQAEAEARDSIIKAFDSAAESSLGGFAVNSEGVTSHTGGGYGPGDVQAFGNDPLLSRAEALTSLGRGEDFDPKLLLQRIEEREADCPSTASGSQVRLKRIDETLTFTGCTAPGAVSNLKVWRGDRQLDTSFTTWFSREGLDFLRGFAIDGAATDRLYQLEITPQRVSMALADPGRPEACVVNRWTWFVDANGVSLDNLACEKASKDPWGTEPMADADFEPYATVGDWDPAASLDEMTGALTAAGAAPDARLESARLTLAGPSGDVPVLTASGGGYDAVVALLASDQPRLRAAEQRAPGVLGKPWPEQAAGWTLTATPAGPIGEAGARYRKGEFTVTATMAPLEPLPPNWYDWLSENTYPGTKEGDATCGGPLSLGLPFSMDSCHVPVAGGALIVSTEKYDRDIRDAILPPMGELATAIVKEVSK</sequence>
<dbReference type="AlphaFoldDB" id="A0A1Q2CPW6"/>
<gene>
    <name evidence="2" type="ORF">BW730_12300</name>
</gene>
<keyword evidence="1" id="KW-0472">Membrane</keyword>
<keyword evidence="1" id="KW-0812">Transmembrane</keyword>
<dbReference type="STRING" id="1332264.BW730_12300"/>
<dbReference type="EMBL" id="CP019606">
    <property type="protein sequence ID" value="AQP48161.1"/>
    <property type="molecule type" value="Genomic_DNA"/>
</dbReference>
<feature type="transmembrane region" description="Helical" evidence="1">
    <location>
        <begin position="20"/>
        <end position="44"/>
    </location>
</feature>
<keyword evidence="3" id="KW-1185">Reference proteome</keyword>
<name>A0A1Q2CPW6_9ACTN</name>
<evidence type="ECO:0000313" key="3">
    <source>
        <dbReference type="Proteomes" id="UP000188145"/>
    </source>
</evidence>
<reference evidence="3" key="1">
    <citation type="submission" date="2017-02" db="EMBL/GenBank/DDBJ databases">
        <title>Tessaracoccus aquaemaris sp. nov., isolated from the intestine of a Korean rockfish, Sebastes schlegelii, in a marine aquaculture pond.</title>
        <authorList>
            <person name="Tak E.J."/>
            <person name="Bae J.-W."/>
        </authorList>
    </citation>
    <scope>NUCLEOTIDE SEQUENCE [LARGE SCALE GENOMIC DNA]</scope>
    <source>
        <strain evidence="3">NSG39</strain>
    </source>
</reference>
<evidence type="ECO:0000313" key="2">
    <source>
        <dbReference type="EMBL" id="AQP48161.1"/>
    </source>
</evidence>
<dbReference type="Proteomes" id="UP000188145">
    <property type="component" value="Chromosome"/>
</dbReference>
<accession>A0A1Q2CPW6</accession>
<dbReference type="RefSeq" id="WP_077686490.1">
    <property type="nucleotide sequence ID" value="NZ_CP019606.1"/>
</dbReference>
<organism evidence="2 3">
    <name type="scientific">Tessaracoccus aquimaris</name>
    <dbReference type="NCBI Taxonomy" id="1332264"/>
    <lineage>
        <taxon>Bacteria</taxon>
        <taxon>Bacillati</taxon>
        <taxon>Actinomycetota</taxon>
        <taxon>Actinomycetes</taxon>
        <taxon>Propionibacteriales</taxon>
        <taxon>Propionibacteriaceae</taxon>
        <taxon>Tessaracoccus</taxon>
    </lineage>
</organism>
<proteinExistence type="predicted"/>